<sequence>MISTTLHDTNTVLELTNRRSSKSVSNSCVRRKKRTRNWTLLLVFLVSPAIMFCIGIVGLVALLN</sequence>
<evidence type="ECO:0000313" key="2">
    <source>
        <dbReference type="EMBL" id="MCX8997594.1"/>
    </source>
</evidence>
<evidence type="ECO:0000256" key="1">
    <source>
        <dbReference type="SAM" id="Phobius"/>
    </source>
</evidence>
<dbReference type="EMBL" id="JANFPI010000003">
    <property type="protein sequence ID" value="MCX8997594.1"/>
    <property type="molecule type" value="Genomic_DNA"/>
</dbReference>
<evidence type="ECO:0000313" key="3">
    <source>
        <dbReference type="Proteomes" id="UP001208771"/>
    </source>
</evidence>
<dbReference type="RefSeq" id="WP_306411378.1">
    <property type="nucleotide sequence ID" value="NZ_JANFPI010000003.1"/>
</dbReference>
<reference evidence="2" key="1">
    <citation type="submission" date="2022-07" db="EMBL/GenBank/DDBJ databases">
        <title>Ectorhizobium quercum gen.nov., sp. nov.</title>
        <authorList>
            <person name="Ma T."/>
            <person name="Li Y."/>
        </authorList>
    </citation>
    <scope>NUCLEOTIDE SEQUENCE</scope>
    <source>
        <strain evidence="2">BDR2-2</strain>
    </source>
</reference>
<feature type="transmembrane region" description="Helical" evidence="1">
    <location>
        <begin position="40"/>
        <end position="63"/>
    </location>
</feature>
<keyword evidence="1" id="KW-0812">Transmembrane</keyword>
<keyword evidence="1" id="KW-1133">Transmembrane helix</keyword>
<keyword evidence="3" id="KW-1185">Reference proteome</keyword>
<dbReference type="Proteomes" id="UP001208771">
    <property type="component" value="Unassembled WGS sequence"/>
</dbReference>
<accession>A0AAE3MZ42</accession>
<protein>
    <submittedName>
        <fullName evidence="2">Uncharacterized protein</fullName>
    </submittedName>
</protein>
<organism evidence="2 3">
    <name type="scientific">Ectorhizobium quercum</name>
    <dbReference type="NCBI Taxonomy" id="2965071"/>
    <lineage>
        <taxon>Bacteria</taxon>
        <taxon>Pseudomonadati</taxon>
        <taxon>Pseudomonadota</taxon>
        <taxon>Alphaproteobacteria</taxon>
        <taxon>Hyphomicrobiales</taxon>
        <taxon>Rhizobiaceae</taxon>
        <taxon>Ectorhizobium</taxon>
    </lineage>
</organism>
<comment type="caution">
    <text evidence="2">The sequence shown here is derived from an EMBL/GenBank/DDBJ whole genome shotgun (WGS) entry which is preliminary data.</text>
</comment>
<proteinExistence type="predicted"/>
<name>A0AAE3MZ42_9HYPH</name>
<keyword evidence="1" id="KW-0472">Membrane</keyword>
<dbReference type="AlphaFoldDB" id="A0AAE3MZ42"/>
<gene>
    <name evidence="2" type="ORF">NOF55_10795</name>
</gene>